<dbReference type="GO" id="GO:0005737">
    <property type="term" value="C:cytoplasm"/>
    <property type="evidence" value="ECO:0007669"/>
    <property type="project" value="TreeGrafter"/>
</dbReference>
<evidence type="ECO:0000256" key="2">
    <source>
        <dbReference type="ARBA" id="ARBA00022553"/>
    </source>
</evidence>
<dbReference type="PANTHER" id="PTHR45527">
    <property type="entry name" value="NONRIBOSOMAL PEPTIDE SYNTHETASE"/>
    <property type="match status" value="1"/>
</dbReference>
<dbReference type="SUPFAM" id="SSF47336">
    <property type="entry name" value="ACP-like"/>
    <property type="match status" value="1"/>
</dbReference>
<dbReference type="Proteomes" id="UP000696931">
    <property type="component" value="Unassembled WGS sequence"/>
</dbReference>
<name>A0A933SH47_UNCEI</name>
<dbReference type="GO" id="GO:0044550">
    <property type="term" value="P:secondary metabolite biosynthetic process"/>
    <property type="evidence" value="ECO:0007669"/>
    <property type="project" value="TreeGrafter"/>
</dbReference>
<dbReference type="InterPro" id="IPR042099">
    <property type="entry name" value="ANL_N_sf"/>
</dbReference>
<dbReference type="NCBIfam" id="TIGR01733">
    <property type="entry name" value="AA-adenyl-dom"/>
    <property type="match status" value="1"/>
</dbReference>
<dbReference type="GO" id="GO:0031177">
    <property type="term" value="F:phosphopantetheine binding"/>
    <property type="evidence" value="ECO:0007669"/>
    <property type="project" value="TreeGrafter"/>
</dbReference>
<dbReference type="InterPro" id="IPR009081">
    <property type="entry name" value="PP-bd_ACP"/>
</dbReference>
<dbReference type="SUPFAM" id="SSF51161">
    <property type="entry name" value="Trimeric LpxA-like enzymes"/>
    <property type="match status" value="3"/>
</dbReference>
<keyword evidence="2" id="KW-0597">Phosphoprotein</keyword>
<keyword evidence="3" id="KW-0472">Membrane</keyword>
<dbReference type="InterPro" id="IPR010071">
    <property type="entry name" value="AA_adenyl_dom"/>
</dbReference>
<dbReference type="Gene3D" id="3.40.50.12780">
    <property type="entry name" value="N-terminal domain of ligase-like"/>
    <property type="match status" value="1"/>
</dbReference>
<accession>A0A933SH47</accession>
<dbReference type="Pfam" id="PF00501">
    <property type="entry name" value="AMP-binding"/>
    <property type="match status" value="1"/>
</dbReference>
<feature type="transmembrane region" description="Helical" evidence="3">
    <location>
        <begin position="877"/>
        <end position="902"/>
    </location>
</feature>
<dbReference type="Gene3D" id="3.30.300.30">
    <property type="match status" value="1"/>
</dbReference>
<keyword evidence="3" id="KW-1133">Transmembrane helix</keyword>
<evidence type="ECO:0000256" key="1">
    <source>
        <dbReference type="ARBA" id="ARBA00022450"/>
    </source>
</evidence>
<evidence type="ECO:0000313" key="5">
    <source>
        <dbReference type="EMBL" id="MBI5171231.1"/>
    </source>
</evidence>
<dbReference type="PROSITE" id="PS50075">
    <property type="entry name" value="CARRIER"/>
    <property type="match status" value="1"/>
</dbReference>
<dbReference type="InterPro" id="IPR029058">
    <property type="entry name" value="AB_hydrolase_fold"/>
</dbReference>
<dbReference type="Gene3D" id="3.40.50.1820">
    <property type="entry name" value="alpha/beta hydrolase"/>
    <property type="match status" value="1"/>
</dbReference>
<gene>
    <name evidence="5" type="ORF">HZA61_17220</name>
</gene>
<dbReference type="PANTHER" id="PTHR45527:SF1">
    <property type="entry name" value="FATTY ACID SYNTHASE"/>
    <property type="match status" value="1"/>
</dbReference>
<evidence type="ECO:0000259" key="4">
    <source>
        <dbReference type="PROSITE" id="PS50075"/>
    </source>
</evidence>
<dbReference type="PROSITE" id="PS00012">
    <property type="entry name" value="PHOSPHOPANTETHEINE"/>
    <property type="match status" value="1"/>
</dbReference>
<dbReference type="SUPFAM" id="SSF56801">
    <property type="entry name" value="Acetyl-CoA synthetase-like"/>
    <property type="match status" value="1"/>
</dbReference>
<feature type="transmembrane region" description="Helical" evidence="3">
    <location>
        <begin position="671"/>
        <end position="696"/>
    </location>
</feature>
<reference evidence="5" key="1">
    <citation type="submission" date="2020-07" db="EMBL/GenBank/DDBJ databases">
        <title>Huge and variable diversity of episymbiotic CPR bacteria and DPANN archaea in groundwater ecosystems.</title>
        <authorList>
            <person name="He C.Y."/>
            <person name="Keren R."/>
            <person name="Whittaker M."/>
            <person name="Farag I.F."/>
            <person name="Doudna J."/>
            <person name="Cate J.H.D."/>
            <person name="Banfield J.F."/>
        </authorList>
    </citation>
    <scope>NUCLEOTIDE SEQUENCE</scope>
    <source>
        <strain evidence="5">NC_groundwater_1813_Pr3_B-0.1um_71_17</strain>
    </source>
</reference>
<dbReference type="Pfam" id="PF00550">
    <property type="entry name" value="PP-binding"/>
    <property type="match status" value="1"/>
</dbReference>
<proteinExistence type="predicted"/>
<comment type="caution">
    <text evidence="5">The sequence shown here is derived from an EMBL/GenBank/DDBJ whole genome shotgun (WGS) entry which is preliminary data.</text>
</comment>
<sequence length="1333" mass="142442">MASQTPQSFTASAPRAHPATHDVATLLHAVFDRTAAAHPGVVAIDVPPAPGRERETLTYAEASRRSFLLAAQLAPWVRGECVVAIALPRTSAAIYVAMLGVMRAGAAYTCFEPSLAADRARHLLEDSGAVAVIVRAEDRAHFEALGVPPERLVTPDEHGASAHANGHHAVIGPASLAYVIYTSGTTGRPKGVLIEHRNIVNLVESDRGYFGLGPGDRCAQSSMCSYDSSVEEIWLAFGTGATLVLMDDETVRLGPDLVPWLQRERITVFCPPPTLLRMATCADPRTELPDLRLIYVGGEELPLDVAARWAPGRRLENGYGPTECAVTCVRTPVHAGEPVRIGWPVVGNRAHVLDEHGREVHEGVVGELWMGGAGLARGYLNQPALTAERFVTHPEFGRLYRTGDLARREHDGALVYLGRSDSQVKIRGHRVELSAIEASLCACDGVVAAACVLQGEAPLQELSAFLVTDGARPARIETVREQMRVRVPNHMQPAHYALVDSLPTRDASGKLDRSALPDIRPAAQAGRARVGSFDWTEGERVVAAAFAAFVPFGGEVGPDDDFFLDLGGNSLIAAQVISCLRTDASTASLTMRDLYEARTVRALAARIGAPAEAKRTDGPAPREALAGAASPGALAQLAFVAVSLVPAAALVWAVVFVVLPALERAMGTAALLLALPLLAFAAELLWLPLGLALTVAAKAALVGRYRAGRHPYLGSFHVRHWIVVHLAHTIPWALVQGSELGNACLRALGAKIGRDVHLHRGVDLADGGWDLLTIEDGATLGRDASLGIVEWHDRHVVFAPVRVGAGATLDTRAHVGGGATVERDGFLGALSSLADGVTLPAGELWRGVPAARVDEAVPPAPEPHAGARPWGPFAHTVALLAARAFSSWLPMLPGLLLALVLLRPGAAGTGLLPAPFSQLPLGWAPFVLMAGYAACLPMEAFVARLFGRVPEGAHPLRGATGIAIAMKEHAVETANAAISGTLLWPMWLRMAGTRVGRKCEISTVMEVVPELTDIGDECFFADGIYLGRPLLHRGHSHCARTRLSKNTFFGNHAVIPAGVSLPPGILLGICTVADPALVREGSSWFGNPPLELPRREIAESERELTHDPGFARFATRVVFESVRLVLPLGPLALAWGWFRVMPQWHEQVAPAAFFLLALPASFAAIGAVLLAAAVFVKWCVMGPIREGRHALWSCWCCRWDVLFEVWAAYAVPVLLSFEGTPFVSWWLRAMGCRIGHGVVFGSSFLQVVDPDMLEIGDGATVSCHLQSHSFEDRVLKLARVRIAAGSDVARGAVLLYGADIGERAEVAANSVVMKQELLLPGRRYEGCPTRAVR</sequence>
<dbReference type="InterPro" id="IPR036736">
    <property type="entry name" value="ACP-like_sf"/>
</dbReference>
<dbReference type="Gene3D" id="2.160.10.10">
    <property type="entry name" value="Hexapeptide repeat proteins"/>
    <property type="match status" value="2"/>
</dbReference>
<evidence type="ECO:0000313" key="6">
    <source>
        <dbReference type="Proteomes" id="UP000696931"/>
    </source>
</evidence>
<dbReference type="InterPro" id="IPR045851">
    <property type="entry name" value="AMP-bd_C_sf"/>
</dbReference>
<dbReference type="PROSITE" id="PS00455">
    <property type="entry name" value="AMP_BINDING"/>
    <property type="match status" value="1"/>
</dbReference>
<dbReference type="EMBL" id="JACRIW010000123">
    <property type="protein sequence ID" value="MBI5171231.1"/>
    <property type="molecule type" value="Genomic_DNA"/>
</dbReference>
<keyword evidence="1" id="KW-0596">Phosphopantetheine</keyword>
<feature type="transmembrane region" description="Helical" evidence="3">
    <location>
        <begin position="922"/>
        <end position="947"/>
    </location>
</feature>
<protein>
    <submittedName>
        <fullName evidence="5">Amino acid adenylation domain-containing protein</fullName>
    </submittedName>
</protein>
<dbReference type="GO" id="GO:0043041">
    <property type="term" value="P:amino acid activation for nonribosomal peptide biosynthetic process"/>
    <property type="evidence" value="ECO:0007669"/>
    <property type="project" value="TreeGrafter"/>
</dbReference>
<dbReference type="InterPro" id="IPR020845">
    <property type="entry name" value="AMP-binding_CS"/>
</dbReference>
<dbReference type="InterPro" id="IPR000873">
    <property type="entry name" value="AMP-dep_synth/lig_dom"/>
</dbReference>
<feature type="transmembrane region" description="Helical" evidence="3">
    <location>
        <begin position="716"/>
        <end position="735"/>
    </location>
</feature>
<dbReference type="InterPro" id="IPR006162">
    <property type="entry name" value="Ppantetheine_attach_site"/>
</dbReference>
<keyword evidence="3" id="KW-0812">Transmembrane</keyword>
<feature type="transmembrane region" description="Helical" evidence="3">
    <location>
        <begin position="1122"/>
        <end position="1140"/>
    </location>
</feature>
<organism evidence="5 6">
    <name type="scientific">Eiseniibacteriota bacterium</name>
    <dbReference type="NCBI Taxonomy" id="2212470"/>
    <lineage>
        <taxon>Bacteria</taxon>
        <taxon>Candidatus Eiseniibacteriota</taxon>
    </lineage>
</organism>
<feature type="transmembrane region" description="Helical" evidence="3">
    <location>
        <begin position="637"/>
        <end position="659"/>
    </location>
</feature>
<evidence type="ECO:0000256" key="3">
    <source>
        <dbReference type="SAM" id="Phobius"/>
    </source>
</evidence>
<dbReference type="InterPro" id="IPR011004">
    <property type="entry name" value="Trimer_LpxA-like_sf"/>
</dbReference>
<dbReference type="CDD" id="cd05930">
    <property type="entry name" value="A_NRPS"/>
    <property type="match status" value="1"/>
</dbReference>
<feature type="domain" description="Carrier" evidence="4">
    <location>
        <begin position="533"/>
        <end position="611"/>
    </location>
</feature>
<feature type="transmembrane region" description="Helical" evidence="3">
    <location>
        <begin position="1152"/>
        <end position="1176"/>
    </location>
</feature>